<sequence>MDNTPKGELVLRTLAMPADTNANGDIFGGWLMSQMDIGGAILAKEIAHGRVVTVRVEGMTFLRPVAVGDVVCCYARCVKRGTTSVSINIEVWVKKVASEPIGQRYKATEALFIYVAVDPDGKPARSRFRVKYARQVTYLHRQQVMLYSRWRHQSYSICAVPFRRKIILTTSPEPGLPAS</sequence>
<dbReference type="PROSITE" id="PS51770">
    <property type="entry name" value="HOTDOG_ACOT"/>
    <property type="match status" value="1"/>
</dbReference>
<comment type="function">
    <text evidence="1">Catalyzes the hydrolysis of the thioester bond in palmitoyl-CoA and malonyl-CoA.</text>
</comment>
<dbReference type="CDD" id="cd03442">
    <property type="entry name" value="BFIT_BACH"/>
    <property type="match status" value="1"/>
</dbReference>
<dbReference type="InterPro" id="IPR033120">
    <property type="entry name" value="HOTDOG_ACOT"/>
</dbReference>
<evidence type="ECO:0000256" key="2">
    <source>
        <dbReference type="ARBA" id="ARBA00010458"/>
    </source>
</evidence>
<evidence type="ECO:0000256" key="5">
    <source>
        <dbReference type="PROSITE-ProRule" id="PRU01106"/>
    </source>
</evidence>
<evidence type="ECO:0000256" key="4">
    <source>
        <dbReference type="ARBA" id="ARBA00022801"/>
    </source>
</evidence>
<dbReference type="EMBL" id="UGXH01000003">
    <property type="protein sequence ID" value="SUG55922.1"/>
    <property type="molecule type" value="Genomic_DNA"/>
</dbReference>
<gene>
    <name evidence="7" type="primary">yciA</name>
    <name evidence="7" type="ORF">NCTC10060_03075</name>
</gene>
<evidence type="ECO:0000259" key="6">
    <source>
        <dbReference type="PROSITE" id="PS51770"/>
    </source>
</evidence>
<dbReference type="GO" id="GO:0009062">
    <property type="term" value="P:fatty acid catabolic process"/>
    <property type="evidence" value="ECO:0007669"/>
    <property type="project" value="TreeGrafter"/>
</dbReference>
<reference evidence="7 8" key="1">
    <citation type="submission" date="2018-06" db="EMBL/GenBank/DDBJ databases">
        <authorList>
            <consortium name="Pathogen Informatics"/>
            <person name="Doyle S."/>
        </authorList>
    </citation>
    <scope>NUCLEOTIDE SEQUENCE [LARGE SCALE GENOMIC DNA]</scope>
    <source>
        <strain evidence="7 8">NCTC10060</strain>
    </source>
</reference>
<name>A0A379TZC8_SALDZ</name>
<evidence type="ECO:0000313" key="7">
    <source>
        <dbReference type="EMBL" id="SUG55922.1"/>
    </source>
</evidence>
<evidence type="ECO:0000256" key="1">
    <source>
        <dbReference type="ARBA" id="ARBA00004102"/>
    </source>
</evidence>
<dbReference type="AlphaFoldDB" id="A0A379TZC8"/>
<dbReference type="FunFam" id="3.10.129.10:FF:000008">
    <property type="entry name" value="Acyl-CoA thioester hydrolase"/>
    <property type="match status" value="1"/>
</dbReference>
<dbReference type="Proteomes" id="UP000254633">
    <property type="component" value="Unassembled WGS sequence"/>
</dbReference>
<accession>A0A379TZC8</accession>
<dbReference type="InterPro" id="IPR006683">
    <property type="entry name" value="Thioestr_dom"/>
</dbReference>
<comment type="similarity">
    <text evidence="2">Belongs to the acyl coenzyme A hydrolase family.</text>
</comment>
<evidence type="ECO:0000256" key="3">
    <source>
        <dbReference type="ARBA" id="ARBA00017699"/>
    </source>
</evidence>
<organism evidence="7 8">
    <name type="scientific">Salmonella diarizonae</name>
    <dbReference type="NCBI Taxonomy" id="59204"/>
    <lineage>
        <taxon>Bacteria</taxon>
        <taxon>Pseudomonadati</taxon>
        <taxon>Pseudomonadota</taxon>
        <taxon>Gammaproteobacteria</taxon>
        <taxon>Enterobacterales</taxon>
        <taxon>Enterobacteriaceae</taxon>
        <taxon>Salmonella</taxon>
    </lineage>
</organism>
<dbReference type="Gene3D" id="3.10.129.10">
    <property type="entry name" value="Hotdog Thioesterase"/>
    <property type="match status" value="1"/>
</dbReference>
<dbReference type="GO" id="GO:0052816">
    <property type="term" value="F:long-chain fatty acyl-CoA hydrolase activity"/>
    <property type="evidence" value="ECO:0007669"/>
    <property type="project" value="TreeGrafter"/>
</dbReference>
<dbReference type="InterPro" id="IPR029069">
    <property type="entry name" value="HotDog_dom_sf"/>
</dbReference>
<dbReference type="PANTHER" id="PTHR11049:SF5">
    <property type="entry name" value="ACYL-COA THIOESTER HYDROLASE YCIA"/>
    <property type="match status" value="1"/>
</dbReference>
<dbReference type="Pfam" id="PF03061">
    <property type="entry name" value="4HBT"/>
    <property type="match status" value="1"/>
</dbReference>
<feature type="domain" description="HotDog ACOT-type" evidence="6">
    <location>
        <begin position="5"/>
        <end position="120"/>
    </location>
</feature>
<dbReference type="InterPro" id="IPR040170">
    <property type="entry name" value="Cytosol_ACT"/>
</dbReference>
<proteinExistence type="inferred from homology"/>
<evidence type="ECO:0000313" key="8">
    <source>
        <dbReference type="Proteomes" id="UP000254633"/>
    </source>
</evidence>
<dbReference type="PANTHER" id="PTHR11049">
    <property type="entry name" value="ACYL COENZYME A THIOESTER HYDROLASE"/>
    <property type="match status" value="1"/>
</dbReference>
<dbReference type="SUPFAM" id="SSF54637">
    <property type="entry name" value="Thioesterase/thiol ester dehydrase-isomerase"/>
    <property type="match status" value="1"/>
</dbReference>
<dbReference type="GO" id="GO:0005829">
    <property type="term" value="C:cytosol"/>
    <property type="evidence" value="ECO:0007669"/>
    <property type="project" value="TreeGrafter"/>
</dbReference>
<protein>
    <recommendedName>
        <fullName evidence="3">Acyl-CoA thioester hydrolase YciA</fullName>
    </recommendedName>
</protein>
<dbReference type="NCBIfam" id="NF007970">
    <property type="entry name" value="PRK10694.1"/>
    <property type="match status" value="1"/>
</dbReference>
<keyword evidence="4 5" id="KW-0378">Hydrolase</keyword>
<dbReference type="GO" id="GO:0006637">
    <property type="term" value="P:acyl-CoA metabolic process"/>
    <property type="evidence" value="ECO:0007669"/>
    <property type="project" value="TreeGrafter"/>
</dbReference>